<keyword evidence="4" id="KW-1185">Reference proteome</keyword>
<dbReference type="InterPro" id="IPR007837">
    <property type="entry name" value="DinB"/>
</dbReference>
<dbReference type="GeneID" id="300081675"/>
<dbReference type="InterPro" id="IPR034660">
    <property type="entry name" value="DinB/YfiT-like"/>
</dbReference>
<name>A0ABY5ADT6_9GAMM</name>
<sequence>MANTAMGSMLIEYKRWADKLFLNSVAELPAEELTREHAGPIKTIIAVLNHMYVVDRIWQAHLEGREHGFTSRQAMPYPDLSELRQAQLEVDNWLIEWYARQSEATLARSIDFAFVSGNRGNMTAEAMVLHLVNHATYHRGWLVQMYFEIPAMPPMTDLCVYLTEAQPGSLTNC</sequence>
<dbReference type="PANTHER" id="PTHR37302:SF1">
    <property type="entry name" value="PROTEIN DINB"/>
    <property type="match status" value="1"/>
</dbReference>
<dbReference type="RefSeq" id="WP_012018597.1">
    <property type="nucleotide sequence ID" value="NZ_CP099397.1"/>
</dbReference>
<evidence type="ECO:0000313" key="4">
    <source>
        <dbReference type="Proteomes" id="UP001054897"/>
    </source>
</evidence>
<dbReference type="EMBL" id="CP099397">
    <property type="protein sequence ID" value="USR42074.1"/>
    <property type="molecule type" value="Genomic_DNA"/>
</dbReference>
<dbReference type="PANTHER" id="PTHR37302">
    <property type="entry name" value="SLR1116 PROTEIN"/>
    <property type="match status" value="1"/>
</dbReference>
<evidence type="ECO:0000256" key="1">
    <source>
        <dbReference type="ARBA" id="ARBA00008635"/>
    </source>
</evidence>
<dbReference type="Pfam" id="PF05163">
    <property type="entry name" value="DinB"/>
    <property type="match status" value="1"/>
</dbReference>
<protein>
    <submittedName>
        <fullName evidence="3">DinB family protein</fullName>
    </submittedName>
</protein>
<evidence type="ECO:0000313" key="3">
    <source>
        <dbReference type="EMBL" id="USR42074.1"/>
    </source>
</evidence>
<proteinExistence type="inferred from homology"/>
<evidence type="ECO:0000256" key="2">
    <source>
        <dbReference type="ARBA" id="ARBA00022723"/>
    </source>
</evidence>
<dbReference type="Gene3D" id="1.20.120.450">
    <property type="entry name" value="dinb family like domain"/>
    <property type="match status" value="1"/>
</dbReference>
<gene>
    <name evidence="3" type="ORF">L1F06_011850</name>
</gene>
<organism evidence="3 4">
    <name type="scientific">Ectopseudomonas hydrolytica</name>
    <dbReference type="NCBI Taxonomy" id="2493633"/>
    <lineage>
        <taxon>Bacteria</taxon>
        <taxon>Pseudomonadati</taxon>
        <taxon>Pseudomonadota</taxon>
        <taxon>Gammaproteobacteria</taxon>
        <taxon>Pseudomonadales</taxon>
        <taxon>Pseudomonadaceae</taxon>
        <taxon>Ectopseudomonas</taxon>
    </lineage>
</organism>
<reference evidence="3" key="1">
    <citation type="submission" date="2022-06" db="EMBL/GenBank/DDBJ databases">
        <title>Complete genome of Pseudomonas hydrolytica DSWY01T.</title>
        <authorList>
            <person name="Jung J."/>
            <person name="Jeon C.O."/>
        </authorList>
    </citation>
    <scope>NUCLEOTIDE SEQUENCE</scope>
    <source>
        <strain evidence="3">DSWY01</strain>
    </source>
</reference>
<accession>A0ABY5ADT6</accession>
<dbReference type="Proteomes" id="UP001054897">
    <property type="component" value="Chromosome"/>
</dbReference>
<comment type="similarity">
    <text evidence="1">Belongs to the DinB family.</text>
</comment>
<dbReference type="SUPFAM" id="SSF109854">
    <property type="entry name" value="DinB/YfiT-like putative metalloenzymes"/>
    <property type="match status" value="1"/>
</dbReference>
<keyword evidence="2" id="KW-0479">Metal-binding</keyword>